<dbReference type="Proteomes" id="UP000307440">
    <property type="component" value="Unassembled WGS sequence"/>
</dbReference>
<proteinExistence type="predicted"/>
<evidence type="ECO:0000313" key="3">
    <source>
        <dbReference type="EMBL" id="TFK19635.1"/>
    </source>
</evidence>
<evidence type="ECO:0000256" key="2">
    <source>
        <dbReference type="SAM" id="MobiDB-lite"/>
    </source>
</evidence>
<protein>
    <submittedName>
        <fullName evidence="3">Uncharacterized protein</fullName>
    </submittedName>
</protein>
<feature type="compositionally biased region" description="Pro residues" evidence="2">
    <location>
        <begin position="342"/>
        <end position="352"/>
    </location>
</feature>
<dbReference type="AlphaFoldDB" id="A0A5C3KID8"/>
<accession>A0A5C3KID8</accession>
<feature type="compositionally biased region" description="Polar residues" evidence="2">
    <location>
        <begin position="689"/>
        <end position="703"/>
    </location>
</feature>
<feature type="region of interest" description="Disordered" evidence="2">
    <location>
        <begin position="856"/>
        <end position="876"/>
    </location>
</feature>
<feature type="region of interest" description="Disordered" evidence="2">
    <location>
        <begin position="689"/>
        <end position="718"/>
    </location>
</feature>
<feature type="coiled-coil region" evidence="1">
    <location>
        <begin position="638"/>
        <end position="665"/>
    </location>
</feature>
<feature type="region of interest" description="Disordered" evidence="2">
    <location>
        <begin position="442"/>
        <end position="506"/>
    </location>
</feature>
<evidence type="ECO:0000256" key="1">
    <source>
        <dbReference type="SAM" id="Coils"/>
    </source>
</evidence>
<feature type="compositionally biased region" description="Low complexity" evidence="2">
    <location>
        <begin position="571"/>
        <end position="583"/>
    </location>
</feature>
<sequence length="1092" mass="120043">MESAQVDLVNSIEAVHGHGSSVAGDTTIELVPLADSKQYTFAEPLFFQPKRPAQFPAAYQPFFNGVANMFKNAGLAEGTSLVPQFIMSKEIPTSVVNKTGPCELPQQQRIRNLNERATQVPSHSERPSASGYHSDLLAPRPPDSATVPVSVSHRPRHCGGINCLGVLPGNYPHLRCRRCRAHNNPRRPEVKGIFTGAQMTQHFPHIRLQQQYHTPTPPPTRLQGSGPALHSPIPPPTKLCAPTSSQNVATSFQIPHIDLVPKQEIHVSEVPPSSLNLEALLGERPVEVKKEEDMNDEIPDIDNLELAYPDSETNVTMKDTEALTNVPFPPPHPKRRKVSHPMGPPRGPPIPTRPTSSGLSHTPMVPTSVMSQLTGRQLSPCSTHGCSNPVENATPSTKARCSDCIVRDWKSKKARSKSMIRPPKNSMRVTWADELETKKVQPKLQVPSFSQRSPIEDEMDVDDDETVAGWNSESAANSCESSEESQSSDERGGELASDSECSDEDIPLTLVKQGKTAKLQSYDEEGEVPLAVTTQRPILKIRIPARPRGIGFTPKPKTSEDSVPLPPSSSEPPASSSVPSSALTDLNNVTTEPPLYTDEFIATALQNGGRWCANATKCKQLLEPGYTWKSCVLCRARTREYQRKRQNLQAVHQRLEEELERYKEKLGLGGSTRPGQEVGLRALKRSISASPATLTPSTASPITQLGRRDSSERPLLPSSQLVPGARLCTVKQCPRVLPSVEEFKWKTCTRCRRRFKLSRLRREGALPDDDGHDTIGADDHPEDPIVILVSLDKRSDGRCPHEDCGVLVEPGSSFAYCRPCRLLALRAIKRGMKKMGKSDEEIYALLNGLLEVCPKRNTTTPTGENGSSSTSKPSLKIPSLKKRQLSNLMIRPPTPYPDYKCLDALTDNLKKLSKDFFEAQILRYACKAPVLPSGAPSPLDDSPLASPVDGLPATASFFCFDGEFSTVATDFNIVSRKPAVDAKVGRIKNEFKDAVRLRIAFPVADTRCRPRYFVSLFDYGIITRFACARECRLLCPAPQAVGDEKANMAPASGPRQEIVKIMEGELEVAVLVDRSHPYIPGERTVVRLRLVG</sequence>
<dbReference type="OrthoDB" id="3266602at2759"/>
<feature type="compositionally biased region" description="Acidic residues" evidence="2">
    <location>
        <begin position="456"/>
        <end position="466"/>
    </location>
</feature>
<feature type="compositionally biased region" description="Polar residues" evidence="2">
    <location>
        <begin position="856"/>
        <end position="866"/>
    </location>
</feature>
<dbReference type="EMBL" id="ML210332">
    <property type="protein sequence ID" value="TFK19635.1"/>
    <property type="molecule type" value="Genomic_DNA"/>
</dbReference>
<feature type="region of interest" description="Disordered" evidence="2">
    <location>
        <begin position="116"/>
        <end position="149"/>
    </location>
</feature>
<feature type="region of interest" description="Disordered" evidence="2">
    <location>
        <begin position="322"/>
        <end position="400"/>
    </location>
</feature>
<keyword evidence="4" id="KW-1185">Reference proteome</keyword>
<gene>
    <name evidence="3" type="ORF">FA15DRAFT_674260</name>
</gene>
<name>A0A5C3KID8_COPMA</name>
<feature type="compositionally biased region" description="Polar residues" evidence="2">
    <location>
        <begin position="368"/>
        <end position="399"/>
    </location>
</feature>
<feature type="compositionally biased region" description="Low complexity" evidence="2">
    <location>
        <begin position="867"/>
        <end position="876"/>
    </location>
</feature>
<keyword evidence="1" id="KW-0175">Coiled coil</keyword>
<reference evidence="3 4" key="1">
    <citation type="journal article" date="2019" name="Nat. Ecol. Evol.">
        <title>Megaphylogeny resolves global patterns of mushroom evolution.</title>
        <authorList>
            <person name="Varga T."/>
            <person name="Krizsan K."/>
            <person name="Foldi C."/>
            <person name="Dima B."/>
            <person name="Sanchez-Garcia M."/>
            <person name="Sanchez-Ramirez S."/>
            <person name="Szollosi G.J."/>
            <person name="Szarkandi J.G."/>
            <person name="Papp V."/>
            <person name="Albert L."/>
            <person name="Andreopoulos W."/>
            <person name="Angelini C."/>
            <person name="Antonin V."/>
            <person name="Barry K.W."/>
            <person name="Bougher N.L."/>
            <person name="Buchanan P."/>
            <person name="Buyck B."/>
            <person name="Bense V."/>
            <person name="Catcheside P."/>
            <person name="Chovatia M."/>
            <person name="Cooper J."/>
            <person name="Damon W."/>
            <person name="Desjardin D."/>
            <person name="Finy P."/>
            <person name="Geml J."/>
            <person name="Haridas S."/>
            <person name="Hughes K."/>
            <person name="Justo A."/>
            <person name="Karasinski D."/>
            <person name="Kautmanova I."/>
            <person name="Kiss B."/>
            <person name="Kocsube S."/>
            <person name="Kotiranta H."/>
            <person name="LaButti K.M."/>
            <person name="Lechner B.E."/>
            <person name="Liimatainen K."/>
            <person name="Lipzen A."/>
            <person name="Lukacs Z."/>
            <person name="Mihaltcheva S."/>
            <person name="Morgado L.N."/>
            <person name="Niskanen T."/>
            <person name="Noordeloos M.E."/>
            <person name="Ohm R.A."/>
            <person name="Ortiz-Santana B."/>
            <person name="Ovrebo C."/>
            <person name="Racz N."/>
            <person name="Riley R."/>
            <person name="Savchenko A."/>
            <person name="Shiryaev A."/>
            <person name="Soop K."/>
            <person name="Spirin V."/>
            <person name="Szebenyi C."/>
            <person name="Tomsovsky M."/>
            <person name="Tulloss R.E."/>
            <person name="Uehling J."/>
            <person name="Grigoriev I.V."/>
            <person name="Vagvolgyi C."/>
            <person name="Papp T."/>
            <person name="Martin F.M."/>
            <person name="Miettinen O."/>
            <person name="Hibbett D.S."/>
            <person name="Nagy L.G."/>
        </authorList>
    </citation>
    <scope>NUCLEOTIDE SEQUENCE [LARGE SCALE GENOMIC DNA]</scope>
    <source>
        <strain evidence="3 4">CBS 121175</strain>
    </source>
</reference>
<evidence type="ECO:0000313" key="4">
    <source>
        <dbReference type="Proteomes" id="UP000307440"/>
    </source>
</evidence>
<organism evidence="3 4">
    <name type="scientific">Coprinopsis marcescibilis</name>
    <name type="common">Agaric fungus</name>
    <name type="synonym">Psathyrella marcescibilis</name>
    <dbReference type="NCBI Taxonomy" id="230819"/>
    <lineage>
        <taxon>Eukaryota</taxon>
        <taxon>Fungi</taxon>
        <taxon>Dikarya</taxon>
        <taxon>Basidiomycota</taxon>
        <taxon>Agaricomycotina</taxon>
        <taxon>Agaricomycetes</taxon>
        <taxon>Agaricomycetidae</taxon>
        <taxon>Agaricales</taxon>
        <taxon>Agaricineae</taxon>
        <taxon>Psathyrellaceae</taxon>
        <taxon>Coprinopsis</taxon>
    </lineage>
</organism>
<feature type="region of interest" description="Disordered" evidence="2">
    <location>
        <begin position="545"/>
        <end position="586"/>
    </location>
</feature>